<organism evidence="1">
    <name type="scientific">Microcystis aeruginosa (strain PCC 7806)</name>
    <dbReference type="NCBI Taxonomy" id="267872"/>
    <lineage>
        <taxon>Bacteria</taxon>
        <taxon>Bacillati</taxon>
        <taxon>Cyanobacteriota</taxon>
        <taxon>Cyanophyceae</taxon>
        <taxon>Oscillatoriophycideae</taxon>
        <taxon>Chroococcales</taxon>
        <taxon>Microcystaceae</taxon>
        <taxon>Microcystis</taxon>
    </lineage>
</organism>
<dbReference type="AlphaFoldDB" id="A8YEK9"/>
<evidence type="ECO:0000313" key="1">
    <source>
        <dbReference type="EMBL" id="CAO89579.1"/>
    </source>
</evidence>
<accession>A8YEK9</accession>
<protein>
    <submittedName>
        <fullName evidence="1">Uncharacterized protein</fullName>
    </submittedName>
</protein>
<dbReference type="EMBL" id="AM778929">
    <property type="protein sequence ID" value="CAO89579.1"/>
    <property type="molecule type" value="Genomic_DNA"/>
</dbReference>
<reference evidence="1" key="1">
    <citation type="submission" date="2007-08" db="EMBL/GenBank/DDBJ databases">
        <authorList>
            <person name="Frangeul L."/>
        </authorList>
    </citation>
    <scope>NUCLEOTIDE SEQUENCE</scope>
    <source>
        <strain evidence="1">PCC 7806</strain>
    </source>
</reference>
<sequence>MVIEHKLVNVYLDRIEAFR</sequence>
<gene>
    <name evidence="1" type="ORF">IPF_1755</name>
</gene>
<name>A8YEK9_MICA7</name>
<proteinExistence type="predicted"/>